<organism evidence="2 3">
    <name type="scientific">Collinsella stercoris DSM 13279</name>
    <dbReference type="NCBI Taxonomy" id="445975"/>
    <lineage>
        <taxon>Bacteria</taxon>
        <taxon>Bacillati</taxon>
        <taxon>Actinomycetota</taxon>
        <taxon>Coriobacteriia</taxon>
        <taxon>Coriobacteriales</taxon>
        <taxon>Coriobacteriaceae</taxon>
        <taxon>Collinsella</taxon>
    </lineage>
</organism>
<gene>
    <name evidence="2" type="ORF">COLSTE_00714</name>
</gene>
<keyword evidence="3" id="KW-1185">Reference proteome</keyword>
<reference evidence="2 3" key="1">
    <citation type="submission" date="2008-10" db="EMBL/GenBank/DDBJ databases">
        <title>Draft genome sequence of Collinsella stercoris (DSM 13279).</title>
        <authorList>
            <person name="Sudarsanam P."/>
            <person name="Ley R."/>
            <person name="Guruge J."/>
            <person name="Turnbaugh P.J."/>
            <person name="Mahowald M."/>
            <person name="Liep D."/>
            <person name="Gordon J."/>
        </authorList>
    </citation>
    <scope>NUCLEOTIDE SEQUENCE [LARGE SCALE GENOMIC DNA]</scope>
    <source>
        <strain evidence="2 3">DSM 13279</strain>
    </source>
</reference>
<feature type="region of interest" description="Disordered" evidence="1">
    <location>
        <begin position="33"/>
        <end position="73"/>
    </location>
</feature>
<evidence type="ECO:0000313" key="2">
    <source>
        <dbReference type="EMBL" id="EEA91063.1"/>
    </source>
</evidence>
<dbReference type="HOGENOM" id="CLU_2421867_0_0_11"/>
<evidence type="ECO:0000313" key="3">
    <source>
        <dbReference type="Proteomes" id="UP000003560"/>
    </source>
</evidence>
<sequence>MPQMGMHYALHSLNGGALGAKCREWRCTDRQHRPPCAKRAPSQELRRATCKPSSVRTEQRASRVAHMSSGVQVERRASRVVIVGCEASPSN</sequence>
<protein>
    <submittedName>
        <fullName evidence="2">Uncharacterized protein</fullName>
    </submittedName>
</protein>
<dbReference type="AlphaFoldDB" id="B6G9H3"/>
<reference evidence="2 3" key="2">
    <citation type="submission" date="2008-10" db="EMBL/GenBank/DDBJ databases">
        <authorList>
            <person name="Fulton L."/>
            <person name="Clifton S."/>
            <person name="Fulton B."/>
            <person name="Xu J."/>
            <person name="Minx P."/>
            <person name="Pepin K.H."/>
            <person name="Johnson M."/>
            <person name="Thiruvilangam P."/>
            <person name="Bhonagiri V."/>
            <person name="Nash W.E."/>
            <person name="Mardis E.R."/>
            <person name="Wilson R.K."/>
        </authorList>
    </citation>
    <scope>NUCLEOTIDE SEQUENCE [LARGE SCALE GENOMIC DNA]</scope>
    <source>
        <strain evidence="2 3">DSM 13279</strain>
    </source>
</reference>
<comment type="caution">
    <text evidence="2">The sequence shown here is derived from an EMBL/GenBank/DDBJ whole genome shotgun (WGS) entry which is preliminary data.</text>
</comment>
<dbReference type="EMBL" id="ABXJ01000040">
    <property type="protein sequence ID" value="EEA91063.1"/>
    <property type="molecule type" value="Genomic_DNA"/>
</dbReference>
<evidence type="ECO:0000256" key="1">
    <source>
        <dbReference type="SAM" id="MobiDB-lite"/>
    </source>
</evidence>
<dbReference type="STRING" id="445975.COLSTE_00714"/>
<dbReference type="Proteomes" id="UP000003560">
    <property type="component" value="Unassembled WGS sequence"/>
</dbReference>
<accession>B6G9H3</accession>
<name>B6G9H3_9ACTN</name>
<proteinExistence type="predicted"/>